<evidence type="ECO:0000256" key="1">
    <source>
        <dbReference type="ARBA" id="ARBA00005771"/>
    </source>
</evidence>
<comment type="similarity">
    <text evidence="1">Belongs to the sulfotransferase 1 family.</text>
</comment>
<reference evidence="4 5" key="1">
    <citation type="journal article" date="2019" name="Sci. Rep.">
        <title>Orb-weaving spider Araneus ventricosus genome elucidates the spidroin gene catalogue.</title>
        <authorList>
            <person name="Kono N."/>
            <person name="Nakamura H."/>
            <person name="Ohtoshi R."/>
            <person name="Moran D.A.P."/>
            <person name="Shinohara A."/>
            <person name="Yoshida Y."/>
            <person name="Fujiwara M."/>
            <person name="Mori M."/>
            <person name="Tomita M."/>
            <person name="Arakawa K."/>
        </authorList>
    </citation>
    <scope>NUCLEOTIDE SEQUENCE [LARGE SCALE GENOMIC DNA]</scope>
</reference>
<name>A0A4Y2TWH3_ARAVE</name>
<dbReference type="PANTHER" id="PTHR11783">
    <property type="entry name" value="SULFOTRANSFERASE SULT"/>
    <property type="match status" value="1"/>
</dbReference>
<dbReference type="Proteomes" id="UP000499080">
    <property type="component" value="Unassembled WGS sequence"/>
</dbReference>
<evidence type="ECO:0000256" key="2">
    <source>
        <dbReference type="ARBA" id="ARBA00022679"/>
    </source>
</evidence>
<dbReference type="AlphaFoldDB" id="A0A4Y2TWH3"/>
<evidence type="ECO:0000313" key="5">
    <source>
        <dbReference type="Proteomes" id="UP000499080"/>
    </source>
</evidence>
<keyword evidence="5" id="KW-1185">Reference proteome</keyword>
<protein>
    <submittedName>
        <fullName evidence="4">Sulfotransferase 1C4</fullName>
    </submittedName>
</protein>
<accession>A0A4Y2TWH3</accession>
<organism evidence="4 5">
    <name type="scientific">Araneus ventricosus</name>
    <name type="common">Orbweaver spider</name>
    <name type="synonym">Epeira ventricosa</name>
    <dbReference type="NCBI Taxonomy" id="182803"/>
    <lineage>
        <taxon>Eukaryota</taxon>
        <taxon>Metazoa</taxon>
        <taxon>Ecdysozoa</taxon>
        <taxon>Arthropoda</taxon>
        <taxon>Chelicerata</taxon>
        <taxon>Arachnida</taxon>
        <taxon>Araneae</taxon>
        <taxon>Araneomorphae</taxon>
        <taxon>Entelegynae</taxon>
        <taxon>Araneoidea</taxon>
        <taxon>Araneidae</taxon>
        <taxon>Araneus</taxon>
    </lineage>
</organism>
<keyword evidence="2 4" id="KW-0808">Transferase</keyword>
<evidence type="ECO:0000259" key="3">
    <source>
        <dbReference type="Pfam" id="PF00685"/>
    </source>
</evidence>
<evidence type="ECO:0000313" key="4">
    <source>
        <dbReference type="EMBL" id="GBO04054.1"/>
    </source>
</evidence>
<feature type="domain" description="Sulfotransferase" evidence="3">
    <location>
        <begin position="9"/>
        <end position="203"/>
    </location>
</feature>
<dbReference type="GO" id="GO:0008146">
    <property type="term" value="F:sulfotransferase activity"/>
    <property type="evidence" value="ECO:0007669"/>
    <property type="project" value="InterPro"/>
</dbReference>
<comment type="caution">
    <text evidence="4">The sequence shown here is derived from an EMBL/GenBank/DDBJ whole genome shotgun (WGS) entry which is preliminary data.</text>
</comment>
<dbReference type="EMBL" id="BGPR01031170">
    <property type="protein sequence ID" value="GBO04054.1"/>
    <property type="molecule type" value="Genomic_DNA"/>
</dbReference>
<dbReference type="InterPro" id="IPR000863">
    <property type="entry name" value="Sulfotransferase_dom"/>
</dbReference>
<sequence>SALAYKPRPDDLFIVTYPKCGTTWLQNLVACIFREGKPFTSGLEFFMQAPFLELTGAEGAEKMKRPGSIKLHLPFHMTPWSPEAKYIFIARNPKDCCVSHYHHTKNGVAYLFADGTFDDFFESFMKGEVGFGDFFATTLSWWEHRNDPNVLFITYEELKKDTVNTTLKIAGFIGSEYKEKLEKDPKLLQDVIRHSSFDFMNEHLNRHVSEMLNLPKDQVRNNPDIPSGLKTLLLWEQVDIPKPTHSPTKLVRKGEF</sequence>
<dbReference type="InterPro" id="IPR027417">
    <property type="entry name" value="P-loop_NTPase"/>
</dbReference>
<proteinExistence type="inferred from homology"/>
<feature type="non-terminal residue" evidence="4">
    <location>
        <position position="1"/>
    </location>
</feature>
<dbReference type="SUPFAM" id="SSF52540">
    <property type="entry name" value="P-loop containing nucleoside triphosphate hydrolases"/>
    <property type="match status" value="1"/>
</dbReference>
<dbReference type="Pfam" id="PF00685">
    <property type="entry name" value="Sulfotransfer_1"/>
    <property type="match status" value="1"/>
</dbReference>
<dbReference type="OrthoDB" id="205623at2759"/>
<dbReference type="Gene3D" id="3.40.50.300">
    <property type="entry name" value="P-loop containing nucleotide triphosphate hydrolases"/>
    <property type="match status" value="1"/>
</dbReference>
<gene>
    <name evidence="4" type="primary">SULT1C4_0</name>
    <name evidence="4" type="ORF">AVEN_231918_1</name>
</gene>